<protein>
    <submittedName>
        <fullName evidence="1">11968_t:CDS:1</fullName>
    </submittedName>
</protein>
<gene>
    <name evidence="1" type="ORF">FMOSSE_LOCUS113</name>
</gene>
<proteinExistence type="predicted"/>
<name>A0A9N8YMS8_FUNMO</name>
<reference evidence="1" key="1">
    <citation type="submission" date="2021-06" db="EMBL/GenBank/DDBJ databases">
        <authorList>
            <person name="Kallberg Y."/>
            <person name="Tangrot J."/>
            <person name="Rosling A."/>
        </authorList>
    </citation>
    <scope>NUCLEOTIDE SEQUENCE</scope>
    <source>
        <strain evidence="1">87-6 pot B 2015</strain>
    </source>
</reference>
<dbReference type="EMBL" id="CAJVPP010000009">
    <property type="protein sequence ID" value="CAG8434568.1"/>
    <property type="molecule type" value="Genomic_DNA"/>
</dbReference>
<organism evidence="1 2">
    <name type="scientific">Funneliformis mosseae</name>
    <name type="common">Endomycorrhizal fungus</name>
    <name type="synonym">Glomus mosseae</name>
    <dbReference type="NCBI Taxonomy" id="27381"/>
    <lineage>
        <taxon>Eukaryota</taxon>
        <taxon>Fungi</taxon>
        <taxon>Fungi incertae sedis</taxon>
        <taxon>Mucoromycota</taxon>
        <taxon>Glomeromycotina</taxon>
        <taxon>Glomeromycetes</taxon>
        <taxon>Glomerales</taxon>
        <taxon>Glomeraceae</taxon>
        <taxon>Funneliformis</taxon>
    </lineage>
</organism>
<sequence>MTSRDTEKHQGDLDPELLAKGVIDEESEIPYVHVPITFPNIYGICKHCNRSNSFMNWCLPCISKRFRQRHEDKKWTSGNKIIDEYIVNVQENAGRPSEVVEWIPYERMINIRFFEEEMYIANWMDGYIVEWDYENNNWKRNGIGVEVLLKRIDESCVCARFPGDLLHKIKTQFQLDTWDIIIKSYGITRDPYTGTYFMVMH</sequence>
<comment type="caution">
    <text evidence="1">The sequence shown here is derived from an EMBL/GenBank/DDBJ whole genome shotgun (WGS) entry which is preliminary data.</text>
</comment>
<evidence type="ECO:0000313" key="2">
    <source>
        <dbReference type="Proteomes" id="UP000789375"/>
    </source>
</evidence>
<dbReference type="Gene3D" id="1.10.10.1010">
    <property type="entry name" value="Intein homing endonuclease, domain IV"/>
    <property type="match status" value="1"/>
</dbReference>
<accession>A0A9N8YMS8</accession>
<evidence type="ECO:0000313" key="1">
    <source>
        <dbReference type="EMBL" id="CAG8434568.1"/>
    </source>
</evidence>
<dbReference type="AlphaFoldDB" id="A0A9N8YMS8"/>
<keyword evidence="2" id="KW-1185">Reference proteome</keyword>
<dbReference type="Proteomes" id="UP000789375">
    <property type="component" value="Unassembled WGS sequence"/>
</dbReference>